<dbReference type="Gene3D" id="3.40.50.1820">
    <property type="entry name" value="alpha/beta hydrolase"/>
    <property type="match status" value="1"/>
</dbReference>
<evidence type="ECO:0000256" key="1">
    <source>
        <dbReference type="ARBA" id="ARBA00022801"/>
    </source>
</evidence>
<gene>
    <name evidence="3" type="ORF">J4H92_05040</name>
</gene>
<reference evidence="3" key="1">
    <citation type="submission" date="2021-03" db="EMBL/GenBank/DDBJ databases">
        <title>Leucobacter chromiisoli sp. nov., isolated from chromium-containing soil of chemical plant.</title>
        <authorList>
            <person name="Xu Z."/>
        </authorList>
    </citation>
    <scope>NUCLEOTIDE SEQUENCE</scope>
    <source>
        <strain evidence="3">S27</strain>
    </source>
</reference>
<dbReference type="InterPro" id="IPR050300">
    <property type="entry name" value="GDXG_lipolytic_enzyme"/>
</dbReference>
<evidence type="ECO:0000259" key="2">
    <source>
        <dbReference type="Pfam" id="PF07859"/>
    </source>
</evidence>
<dbReference type="Pfam" id="PF07859">
    <property type="entry name" value="Abhydrolase_3"/>
    <property type="match status" value="1"/>
</dbReference>
<accession>A0A939MJC2</accession>
<keyword evidence="4" id="KW-1185">Reference proteome</keyword>
<evidence type="ECO:0000313" key="3">
    <source>
        <dbReference type="EMBL" id="MBO1901310.1"/>
    </source>
</evidence>
<organism evidence="3 4">
    <name type="scientific">Leucobacter weissii</name>
    <dbReference type="NCBI Taxonomy" id="1983706"/>
    <lineage>
        <taxon>Bacteria</taxon>
        <taxon>Bacillati</taxon>
        <taxon>Actinomycetota</taxon>
        <taxon>Actinomycetes</taxon>
        <taxon>Micrococcales</taxon>
        <taxon>Microbacteriaceae</taxon>
        <taxon>Leucobacter</taxon>
    </lineage>
</organism>
<dbReference type="InterPro" id="IPR013094">
    <property type="entry name" value="AB_hydrolase_3"/>
</dbReference>
<proteinExistence type="predicted"/>
<sequence>MSSAAFEIDPAIRPALEKLPRSNPRNPLVRGISALALRLLPARPAPGVTITTLRSGSVRGRIHTPDHRGEQPGAALLWIHGGGYVIGNSKIDDALCGETASELGIVVVSADYRLAPRHPFPAPLDDVSAVWDWLLEHASELGVDPARVAVGGQSAGGGLAAALAQRLHDRGGIRPAAQWLFCPMLDDRTAAKRELDEPEHPVWTNVENRFGWHAYLGRASADPEPPPYAVPARRRDLAGLPPAWLDAGSIELFRAEIEDYAARLEAAGVPARLDVVPNAPHGFETWALASAPAQEVRARARQWLSAQLA</sequence>
<dbReference type="RefSeq" id="WP_208096778.1">
    <property type="nucleotide sequence ID" value="NZ_JAGDYM010000005.1"/>
</dbReference>
<keyword evidence="1 3" id="KW-0378">Hydrolase</keyword>
<dbReference type="Proteomes" id="UP000664382">
    <property type="component" value="Unassembled WGS sequence"/>
</dbReference>
<comment type="caution">
    <text evidence="3">The sequence shown here is derived from an EMBL/GenBank/DDBJ whole genome shotgun (WGS) entry which is preliminary data.</text>
</comment>
<dbReference type="SUPFAM" id="SSF53474">
    <property type="entry name" value="alpha/beta-Hydrolases"/>
    <property type="match status" value="1"/>
</dbReference>
<name>A0A939MJC2_9MICO</name>
<feature type="domain" description="Alpha/beta hydrolase fold-3" evidence="2">
    <location>
        <begin position="76"/>
        <end position="284"/>
    </location>
</feature>
<dbReference type="PANTHER" id="PTHR48081:SF8">
    <property type="entry name" value="ALPHA_BETA HYDROLASE FOLD-3 DOMAIN-CONTAINING PROTEIN-RELATED"/>
    <property type="match status" value="1"/>
</dbReference>
<evidence type="ECO:0000313" key="4">
    <source>
        <dbReference type="Proteomes" id="UP000664382"/>
    </source>
</evidence>
<dbReference type="PANTHER" id="PTHR48081">
    <property type="entry name" value="AB HYDROLASE SUPERFAMILY PROTEIN C4A8.06C"/>
    <property type="match status" value="1"/>
</dbReference>
<dbReference type="GO" id="GO:0016787">
    <property type="term" value="F:hydrolase activity"/>
    <property type="evidence" value="ECO:0007669"/>
    <property type="project" value="UniProtKB-KW"/>
</dbReference>
<dbReference type="InterPro" id="IPR029058">
    <property type="entry name" value="AB_hydrolase_fold"/>
</dbReference>
<dbReference type="AlphaFoldDB" id="A0A939MJC2"/>
<dbReference type="EMBL" id="JAGDYM010000005">
    <property type="protein sequence ID" value="MBO1901310.1"/>
    <property type="molecule type" value="Genomic_DNA"/>
</dbReference>
<protein>
    <submittedName>
        <fullName evidence="3">Alpha/beta hydrolase</fullName>
    </submittedName>
</protein>